<dbReference type="GO" id="GO:0016787">
    <property type="term" value="F:hydrolase activity"/>
    <property type="evidence" value="ECO:0007669"/>
    <property type="project" value="UniProtKB-KW"/>
</dbReference>
<evidence type="ECO:0000256" key="1">
    <source>
        <dbReference type="ARBA" id="ARBA00001962"/>
    </source>
</evidence>
<sequence>MAVSTFFIPSINMIGPGCLEDAAKAMKEHGLRQALIVTDKVLNSIGVVAQVQQLLAAQEIESCVYDGTHPNPTTANVKQGLLLLHEYHCDCVISLGGGSPHDCAKGIALVAANGGEIKDYEGVDRSAKPQLPMVAINTTAGTASEMTRFCIITDETRHIKMAIVDKHVTPIISVNDPNLMVGMPKGLTAATGMDALTHAIEAYVSSAANPITDACALKAATMIAESLRDAVADGQNMQARENMAYAQFLAGMAFNNASLGYVHAMAHQLGGFYNLPHGVCNAVLLPHVQMFNATAAAGRLKDIAAAMGVNVTGQSDQQGAELCIEAIRKLAKDVGIPAGLRDLKVKEEDFATLAANALKDACGFTNPIQASHEQIVAIFKAAM</sequence>
<dbReference type="InterPro" id="IPR001670">
    <property type="entry name" value="ADH_Fe/GldA"/>
</dbReference>
<evidence type="ECO:0000313" key="8">
    <source>
        <dbReference type="Proteomes" id="UP001589792"/>
    </source>
</evidence>
<evidence type="ECO:0000313" key="7">
    <source>
        <dbReference type="EMBL" id="MFC0225022.1"/>
    </source>
</evidence>
<dbReference type="InterPro" id="IPR056798">
    <property type="entry name" value="ADH_Fe_C"/>
</dbReference>
<dbReference type="PROSITE" id="PS00913">
    <property type="entry name" value="ADH_IRON_1"/>
    <property type="match status" value="1"/>
</dbReference>
<reference evidence="7 8" key="1">
    <citation type="submission" date="2024-09" db="EMBL/GenBank/DDBJ databases">
        <authorList>
            <person name="Sun Q."/>
            <person name="Mori K."/>
        </authorList>
    </citation>
    <scope>NUCLEOTIDE SEQUENCE [LARGE SCALE GENOMIC DNA]</scope>
    <source>
        <strain evidence="7 8">CCM 8626</strain>
    </source>
</reference>
<dbReference type="SUPFAM" id="SSF56796">
    <property type="entry name" value="Dehydroquinate synthase-like"/>
    <property type="match status" value="1"/>
</dbReference>
<dbReference type="Gene3D" id="3.40.50.1970">
    <property type="match status" value="1"/>
</dbReference>
<dbReference type="GO" id="GO:0008743">
    <property type="term" value="F:L-threonine 3-dehydrogenase activity"/>
    <property type="evidence" value="ECO:0007669"/>
    <property type="project" value="UniProtKB-EC"/>
</dbReference>
<evidence type="ECO:0000256" key="4">
    <source>
        <dbReference type="ARBA" id="ARBA00023027"/>
    </source>
</evidence>
<accession>A0ABV6E7Q5</accession>
<dbReference type="InterPro" id="IPR039697">
    <property type="entry name" value="Alcohol_dehydrogenase_Fe"/>
</dbReference>
<keyword evidence="8" id="KW-1185">Reference proteome</keyword>
<dbReference type="Pfam" id="PF25137">
    <property type="entry name" value="ADH_Fe_C"/>
    <property type="match status" value="1"/>
</dbReference>
<name>A0ABV6E7Q5_9GAMM</name>
<comment type="cofactor">
    <cofactor evidence="1">
        <name>Fe cation</name>
        <dbReference type="ChEBI" id="CHEBI:24875"/>
    </cofactor>
</comment>
<organism evidence="7 8">
    <name type="scientific">Serratia aquatilis</name>
    <dbReference type="NCBI Taxonomy" id="1737515"/>
    <lineage>
        <taxon>Bacteria</taxon>
        <taxon>Pseudomonadati</taxon>
        <taxon>Pseudomonadota</taxon>
        <taxon>Gammaproteobacteria</taxon>
        <taxon>Enterobacterales</taxon>
        <taxon>Yersiniaceae</taxon>
        <taxon>Serratia</taxon>
    </lineage>
</organism>
<evidence type="ECO:0000256" key="2">
    <source>
        <dbReference type="ARBA" id="ARBA00007358"/>
    </source>
</evidence>
<dbReference type="EC" id="1.1.1.103" evidence="7"/>
<gene>
    <name evidence="7" type="primary">yiaY</name>
    <name evidence="7" type="ORF">ACFFJ3_00610</name>
</gene>
<dbReference type="PANTHER" id="PTHR11496">
    <property type="entry name" value="ALCOHOL DEHYDROGENASE"/>
    <property type="match status" value="1"/>
</dbReference>
<evidence type="ECO:0000256" key="3">
    <source>
        <dbReference type="ARBA" id="ARBA00023002"/>
    </source>
</evidence>
<dbReference type="Pfam" id="PF00465">
    <property type="entry name" value="Fe-ADH"/>
    <property type="match status" value="1"/>
</dbReference>
<dbReference type="CDD" id="cd08188">
    <property type="entry name" value="PDDH"/>
    <property type="match status" value="1"/>
</dbReference>
<feature type="domain" description="Alcohol dehydrogenase iron-type/glycerol dehydrogenase GldA" evidence="5">
    <location>
        <begin position="10"/>
        <end position="177"/>
    </location>
</feature>
<dbReference type="Gene3D" id="1.20.1090.10">
    <property type="entry name" value="Dehydroquinate synthase-like - alpha domain"/>
    <property type="match status" value="1"/>
</dbReference>
<dbReference type="RefSeq" id="WP_380671938.1">
    <property type="nucleotide sequence ID" value="NZ_CP173186.1"/>
</dbReference>
<evidence type="ECO:0000259" key="5">
    <source>
        <dbReference type="Pfam" id="PF00465"/>
    </source>
</evidence>
<dbReference type="Proteomes" id="UP001589792">
    <property type="component" value="Unassembled WGS sequence"/>
</dbReference>
<feature type="domain" description="Fe-containing alcohol dehydrogenase-like C-terminal" evidence="6">
    <location>
        <begin position="188"/>
        <end position="383"/>
    </location>
</feature>
<dbReference type="EMBL" id="JBHLXG010000003">
    <property type="protein sequence ID" value="MFC0225022.1"/>
    <property type="molecule type" value="Genomic_DNA"/>
</dbReference>
<dbReference type="InterPro" id="IPR018211">
    <property type="entry name" value="ADH_Fe_CS"/>
</dbReference>
<keyword evidence="7" id="KW-0378">Hydrolase</keyword>
<dbReference type="PANTHER" id="PTHR11496:SF102">
    <property type="entry name" value="ALCOHOL DEHYDROGENASE 4"/>
    <property type="match status" value="1"/>
</dbReference>
<evidence type="ECO:0000259" key="6">
    <source>
        <dbReference type="Pfam" id="PF25137"/>
    </source>
</evidence>
<keyword evidence="4" id="KW-0520">NAD</keyword>
<keyword evidence="3 7" id="KW-0560">Oxidoreductase</keyword>
<comment type="similarity">
    <text evidence="2">Belongs to the iron-containing alcohol dehydrogenase family.</text>
</comment>
<dbReference type="PROSITE" id="PS00060">
    <property type="entry name" value="ADH_IRON_2"/>
    <property type="match status" value="1"/>
</dbReference>
<dbReference type="NCBIfam" id="NF007363">
    <property type="entry name" value="PRK09860.1"/>
    <property type="match status" value="1"/>
</dbReference>
<comment type="caution">
    <text evidence="7">The sequence shown here is derived from an EMBL/GenBank/DDBJ whole genome shotgun (WGS) entry which is preliminary data.</text>
</comment>
<proteinExistence type="inferred from homology"/>
<protein>
    <submittedName>
        <fullName evidence="7">L-threonine dehydrogenase</fullName>
        <ecNumber evidence="7">1.1.1.103</ecNumber>
    </submittedName>
</protein>